<feature type="region of interest" description="Disordered" evidence="1">
    <location>
        <begin position="691"/>
        <end position="720"/>
    </location>
</feature>
<protein>
    <submittedName>
        <fullName evidence="2">Uncharacterized protein</fullName>
    </submittedName>
</protein>
<accession>A0A5C2SHP0</accession>
<dbReference type="EMBL" id="ML122258">
    <property type="protein sequence ID" value="RPD62619.1"/>
    <property type="molecule type" value="Genomic_DNA"/>
</dbReference>
<evidence type="ECO:0000313" key="3">
    <source>
        <dbReference type="Proteomes" id="UP000313359"/>
    </source>
</evidence>
<dbReference type="Proteomes" id="UP000313359">
    <property type="component" value="Unassembled WGS sequence"/>
</dbReference>
<dbReference type="Pfam" id="PF18759">
    <property type="entry name" value="Plavaka"/>
    <property type="match status" value="1"/>
</dbReference>
<gene>
    <name evidence="2" type="ORF">L227DRAFT_498291</name>
</gene>
<evidence type="ECO:0000313" key="2">
    <source>
        <dbReference type="EMBL" id="RPD62619.1"/>
    </source>
</evidence>
<evidence type="ECO:0000256" key="1">
    <source>
        <dbReference type="SAM" id="MobiDB-lite"/>
    </source>
</evidence>
<feature type="compositionally biased region" description="Basic and acidic residues" evidence="1">
    <location>
        <begin position="704"/>
        <end position="720"/>
    </location>
</feature>
<organism evidence="2 3">
    <name type="scientific">Lentinus tigrinus ALCF2SS1-6</name>
    <dbReference type="NCBI Taxonomy" id="1328759"/>
    <lineage>
        <taxon>Eukaryota</taxon>
        <taxon>Fungi</taxon>
        <taxon>Dikarya</taxon>
        <taxon>Basidiomycota</taxon>
        <taxon>Agaricomycotina</taxon>
        <taxon>Agaricomycetes</taxon>
        <taxon>Polyporales</taxon>
        <taxon>Polyporaceae</taxon>
        <taxon>Lentinus</taxon>
    </lineage>
</organism>
<feature type="region of interest" description="Disordered" evidence="1">
    <location>
        <begin position="1"/>
        <end position="89"/>
    </location>
</feature>
<dbReference type="InterPro" id="IPR041078">
    <property type="entry name" value="Plavaka"/>
</dbReference>
<dbReference type="STRING" id="1328759.A0A5C2SHP0"/>
<proteinExistence type="predicted"/>
<dbReference type="AlphaFoldDB" id="A0A5C2SHP0"/>
<reference evidence="2" key="1">
    <citation type="journal article" date="2018" name="Genome Biol. Evol.">
        <title>Genomics and development of Lentinus tigrinus, a white-rot wood-decaying mushroom with dimorphic fruiting bodies.</title>
        <authorList>
            <person name="Wu B."/>
            <person name="Xu Z."/>
            <person name="Knudson A."/>
            <person name="Carlson A."/>
            <person name="Chen N."/>
            <person name="Kovaka S."/>
            <person name="LaButti K."/>
            <person name="Lipzen A."/>
            <person name="Pennachio C."/>
            <person name="Riley R."/>
            <person name="Schakwitz W."/>
            <person name="Umezawa K."/>
            <person name="Ohm R.A."/>
            <person name="Grigoriev I.V."/>
            <person name="Nagy L.G."/>
            <person name="Gibbons J."/>
            <person name="Hibbett D."/>
        </authorList>
    </citation>
    <scope>NUCLEOTIDE SEQUENCE [LARGE SCALE GENOMIC DNA]</scope>
    <source>
        <strain evidence="2">ALCF2SS1-6</strain>
    </source>
</reference>
<dbReference type="OrthoDB" id="3232438at2759"/>
<keyword evidence="3" id="KW-1185">Reference proteome</keyword>
<feature type="compositionally biased region" description="Acidic residues" evidence="1">
    <location>
        <begin position="29"/>
        <end position="46"/>
    </location>
</feature>
<name>A0A5C2SHP0_9APHY</name>
<sequence>MDVDPIPFEGDYFGNYDPAFFDDTHIEEPDASESESSDEDDDDDEQNGGSLGWEPEPGEPRPDHDATSSPGTAVNPAGPALPTHAHRTTVEEYVKRKTFSVRYPKPAGEPMEIDAVPAAAAAASTYRAYAATVDASQSGNPYAPFASRLDWQMARWAKLRGSGSTAFTELLAIEEVAERLALSYKTAKDLNNLIDKKLPNGRPKFQRQEIVVSGEAFEVFFRDILECIEALFGDPEFTPILQLVPERHYADGNRTIRVYFDMNTGKWWWATQKELEKENPGATVVPVIISSDKTQLTVFGNKTAYLVYMTLGNLPKEVRCKPSRRGQILLAYLPTSRLLHITNKAARRRVLANLFHTCMTRILEPLAPVSVTGMPLASGDGVVRRGHPILAVYVGDYPEQVLVTGCKTGECPKCPVAREEVGEDTDTNRSLRNLRKVLDALDMIDQGPRAFKHACAEAGIKPLAEPFWADLPYTNIYHAITPDILHQLYQGIVKHLLVWLQDAFGDAEIDARCRRLPPNHNLRHFSKGLSNLSRVTGKEHQDIARILLGLIIDLRLPNGVSPARIVRATRAILDFLYLAQYPTHTTQTLCLLDDALTAFHANKDVFVDLGIRAHWQLPKLHSLDHYRRSIEHFGTTDNYDTQYSERLHIDMTKDAFRATNKKDELVQMTKWLERKEKILRHEKYVNWRLQPTPIPVPHRHPHGRPRDSADKPRRRIDLTRHPSATVPLDQLQVKYGATYFRDALSRFVVRRNSPHLTPAQQERASASIYLNFQKISVYHKIKFWVPDPDGVALPGTERRDVIHIRPVHKNKYGDDIAGRFDTALVRMGTPDSSGLDRFCVAQVRLVFKLPPQALHTLFPGLPDVQRPNHLAYVEWFTPFVHAHRDHGLYKISRSLRRAARLASVIPVEQLERSCHLIPEFGPIAPRDWTRDNVLDKAKNFYFNAFSDRFMYKLVF</sequence>